<dbReference type="Gene3D" id="3.40.50.300">
    <property type="entry name" value="P-loop containing nucleotide triphosphate hydrolases"/>
    <property type="match status" value="1"/>
</dbReference>
<dbReference type="Pfam" id="PF13614">
    <property type="entry name" value="AAA_31"/>
    <property type="match status" value="1"/>
</dbReference>
<organism evidence="2 3">
    <name type="scientific">Methanococcus maripaludis</name>
    <name type="common">Methanococcus deltae</name>
    <dbReference type="NCBI Taxonomy" id="39152"/>
    <lineage>
        <taxon>Archaea</taxon>
        <taxon>Methanobacteriati</taxon>
        <taxon>Methanobacteriota</taxon>
        <taxon>Methanomada group</taxon>
        <taxon>Methanococci</taxon>
        <taxon>Methanococcales</taxon>
        <taxon>Methanococcaceae</taxon>
        <taxon>Methanococcus</taxon>
    </lineage>
</organism>
<evidence type="ECO:0000313" key="2">
    <source>
        <dbReference type="EMBL" id="MBA2851857.1"/>
    </source>
</evidence>
<reference evidence="2 3" key="1">
    <citation type="submission" date="2020-07" db="EMBL/GenBank/DDBJ databases">
        <title>Genomic Encyclopedia of Type Strains, Phase IV (KMG-V): Genome sequencing to study the core and pangenomes of soil and plant-associated prokaryotes.</title>
        <authorList>
            <person name="Whitman W."/>
        </authorList>
    </citation>
    <scope>NUCLEOTIDE SEQUENCE [LARGE SCALE GENOMIC DNA]</scope>
    <source>
        <strain evidence="2 3">A1</strain>
    </source>
</reference>
<protein>
    <submittedName>
        <fullName evidence="2">Chromosome partitioning protein</fullName>
    </submittedName>
</protein>
<dbReference type="InterPro" id="IPR027417">
    <property type="entry name" value="P-loop_NTPase"/>
</dbReference>
<dbReference type="PANTHER" id="PTHR13696:SF52">
    <property type="entry name" value="PARA FAMILY PROTEIN CT_582"/>
    <property type="match status" value="1"/>
</dbReference>
<dbReference type="SUPFAM" id="SSF52540">
    <property type="entry name" value="P-loop containing nucleoside triphosphate hydrolases"/>
    <property type="match status" value="1"/>
</dbReference>
<dbReference type="AlphaFoldDB" id="A0A7J9NX26"/>
<evidence type="ECO:0000259" key="1">
    <source>
        <dbReference type="Pfam" id="PF13614"/>
    </source>
</evidence>
<gene>
    <name evidence="2" type="ORF">HNP86_002016</name>
</gene>
<sequence>MEVITFSNHKGGVGKTTICYNVAAMLAERGCDVLCIDMDPQRNLSLRFNIDTDKCNCIEDIIDIDKITINDINDCVLNVTDHLDIIPSSELLAVADYKIKAKAFGFLQFRDMVNLLRPYYDFILIDTPPILNELTNSSIVASDSVVIIVEPSESALQGINSIIDLVDRINTKINIPVKVKGVVFNKYDDRSNNPKMVVKSLKEKYSDIELLGTIRTSAELGRCDMFKLPITKLAPKAKVIKDFKFIEKWCDKDE</sequence>
<dbReference type="Proteomes" id="UP000564425">
    <property type="component" value="Unassembled WGS sequence"/>
</dbReference>
<evidence type="ECO:0000313" key="3">
    <source>
        <dbReference type="Proteomes" id="UP000564425"/>
    </source>
</evidence>
<proteinExistence type="predicted"/>
<comment type="caution">
    <text evidence="2">The sequence shown here is derived from an EMBL/GenBank/DDBJ whole genome shotgun (WGS) entry which is preliminary data.</text>
</comment>
<dbReference type="PANTHER" id="PTHR13696">
    <property type="entry name" value="P-LOOP CONTAINING NUCLEOSIDE TRIPHOSPHATE HYDROLASE"/>
    <property type="match status" value="1"/>
</dbReference>
<accession>A0A7J9NX26</accession>
<feature type="domain" description="AAA" evidence="1">
    <location>
        <begin position="1"/>
        <end position="177"/>
    </location>
</feature>
<dbReference type="CDD" id="cd02042">
    <property type="entry name" value="ParAB_family"/>
    <property type="match status" value="1"/>
</dbReference>
<name>A0A7J9NX26_METMI</name>
<dbReference type="RefSeq" id="WP_181501676.1">
    <property type="nucleotide sequence ID" value="NZ_JACDUH010000003.1"/>
</dbReference>
<dbReference type="InterPro" id="IPR025669">
    <property type="entry name" value="AAA_dom"/>
</dbReference>
<dbReference type="InterPro" id="IPR050678">
    <property type="entry name" value="DNA_Partitioning_ATPase"/>
</dbReference>
<dbReference type="EMBL" id="JACDUH010000003">
    <property type="protein sequence ID" value="MBA2851857.1"/>
    <property type="molecule type" value="Genomic_DNA"/>
</dbReference>